<feature type="region of interest" description="Disordered" evidence="1">
    <location>
        <begin position="89"/>
        <end position="109"/>
    </location>
</feature>
<comment type="caution">
    <text evidence="2">The sequence shown here is derived from an EMBL/GenBank/DDBJ whole genome shotgun (WGS) entry which is preliminary data.</text>
</comment>
<dbReference type="EMBL" id="AGBW02009838">
    <property type="protein sequence ID" value="OWR49780.1"/>
    <property type="molecule type" value="Genomic_DNA"/>
</dbReference>
<protein>
    <submittedName>
        <fullName evidence="2">Uncharacterized protein</fullName>
    </submittedName>
</protein>
<reference evidence="2 3" key="1">
    <citation type="journal article" date="2011" name="Cell">
        <title>The monarch butterfly genome yields insights into long-distance migration.</title>
        <authorList>
            <person name="Zhan S."/>
            <person name="Merlin C."/>
            <person name="Boore J.L."/>
            <person name="Reppert S.M."/>
        </authorList>
    </citation>
    <scope>NUCLEOTIDE SEQUENCE [LARGE SCALE GENOMIC DNA]</scope>
    <source>
        <strain evidence="2">F-2</strain>
    </source>
</reference>
<proteinExistence type="predicted"/>
<gene>
    <name evidence="2" type="ORF">KGM_212024</name>
</gene>
<evidence type="ECO:0000313" key="3">
    <source>
        <dbReference type="Proteomes" id="UP000007151"/>
    </source>
</evidence>
<dbReference type="KEGG" id="dpl:KGM_212024"/>
<feature type="compositionally biased region" description="Pro residues" evidence="1">
    <location>
        <begin position="10"/>
        <end position="21"/>
    </location>
</feature>
<sequence length="124" mass="13608">MALRGASAAGPPPPPSHPHAPPRTLSTRKYTENSRPTLAERPRHVLVPIASERPSESEIRPQGQNAPSIRYPMAETPYRLNKNMTKTHQLVSGREPSAGSNSKKYASASRLYRLYANPNNGLSL</sequence>
<dbReference type="InParanoid" id="A0A212F7S4"/>
<feature type="compositionally biased region" description="Polar residues" evidence="1">
    <location>
        <begin position="24"/>
        <end position="36"/>
    </location>
</feature>
<evidence type="ECO:0000313" key="2">
    <source>
        <dbReference type="EMBL" id="OWR49780.1"/>
    </source>
</evidence>
<keyword evidence="3" id="KW-1185">Reference proteome</keyword>
<accession>A0A212F7S4</accession>
<dbReference type="AlphaFoldDB" id="A0A212F7S4"/>
<feature type="region of interest" description="Disordered" evidence="1">
    <location>
        <begin position="1"/>
        <end position="71"/>
    </location>
</feature>
<evidence type="ECO:0000256" key="1">
    <source>
        <dbReference type="SAM" id="MobiDB-lite"/>
    </source>
</evidence>
<organism evidence="2 3">
    <name type="scientific">Danaus plexippus plexippus</name>
    <dbReference type="NCBI Taxonomy" id="278856"/>
    <lineage>
        <taxon>Eukaryota</taxon>
        <taxon>Metazoa</taxon>
        <taxon>Ecdysozoa</taxon>
        <taxon>Arthropoda</taxon>
        <taxon>Hexapoda</taxon>
        <taxon>Insecta</taxon>
        <taxon>Pterygota</taxon>
        <taxon>Neoptera</taxon>
        <taxon>Endopterygota</taxon>
        <taxon>Lepidoptera</taxon>
        <taxon>Glossata</taxon>
        <taxon>Ditrysia</taxon>
        <taxon>Papilionoidea</taxon>
        <taxon>Nymphalidae</taxon>
        <taxon>Danainae</taxon>
        <taxon>Danaini</taxon>
        <taxon>Danaina</taxon>
        <taxon>Danaus</taxon>
        <taxon>Danaus</taxon>
    </lineage>
</organism>
<dbReference type="Proteomes" id="UP000007151">
    <property type="component" value="Unassembled WGS sequence"/>
</dbReference>
<name>A0A212F7S4_DANPL</name>